<sequence length="221" mass="26200">MKSSLLNIIKFLYYLVGIPGIVLFFFELFHSDTIIMTWVTTFLAIYMYWVILIWITKIEIPLNWIHKKISIYQWLDSLTNHDESLIYPLCTQKVKYTTLENLLTVKNSFIKTTHGNKGTLKLYKAYYRQLSNENSDQVYWTALMTLFSSMVILLVREYILKNSIKLSIVESSDYFLLIMLIVTTIAYMVVQIQRNKKRYGLITDILDICIEEIEEKKDKDK</sequence>
<accession>A0A1H8IJS1</accession>
<evidence type="ECO:0000313" key="3">
    <source>
        <dbReference type="Proteomes" id="UP000198553"/>
    </source>
</evidence>
<name>A0A1H8IJS1_9BACI</name>
<evidence type="ECO:0000256" key="1">
    <source>
        <dbReference type="SAM" id="Phobius"/>
    </source>
</evidence>
<protein>
    <submittedName>
        <fullName evidence="2">Uncharacterized protein</fullName>
    </submittedName>
</protein>
<feature type="transmembrane region" description="Helical" evidence="1">
    <location>
        <begin position="171"/>
        <end position="190"/>
    </location>
</feature>
<dbReference type="Proteomes" id="UP000198553">
    <property type="component" value="Unassembled WGS sequence"/>
</dbReference>
<gene>
    <name evidence="2" type="ORF">SAMN05192533_11769</name>
</gene>
<keyword evidence="1" id="KW-0472">Membrane</keyword>
<keyword evidence="1" id="KW-1133">Transmembrane helix</keyword>
<dbReference type="EMBL" id="FOBW01000017">
    <property type="protein sequence ID" value="SEN68542.1"/>
    <property type="molecule type" value="Genomic_DNA"/>
</dbReference>
<keyword evidence="3" id="KW-1185">Reference proteome</keyword>
<feature type="transmembrane region" description="Helical" evidence="1">
    <location>
        <begin position="138"/>
        <end position="159"/>
    </location>
</feature>
<keyword evidence="1" id="KW-0812">Transmembrane</keyword>
<proteinExistence type="predicted"/>
<feature type="transmembrane region" description="Helical" evidence="1">
    <location>
        <begin position="12"/>
        <end position="29"/>
    </location>
</feature>
<feature type="transmembrane region" description="Helical" evidence="1">
    <location>
        <begin position="35"/>
        <end position="55"/>
    </location>
</feature>
<reference evidence="3" key="1">
    <citation type="submission" date="2016-10" db="EMBL/GenBank/DDBJ databases">
        <authorList>
            <person name="Varghese N."/>
            <person name="Submissions S."/>
        </authorList>
    </citation>
    <scope>NUCLEOTIDE SEQUENCE [LARGE SCALE GENOMIC DNA]</scope>
    <source>
        <strain evidence="3">B48,IBRC-M 10115,DSM 25386,CECT 8001</strain>
    </source>
</reference>
<organism evidence="2 3">
    <name type="scientific">Mesobacillus persicus</name>
    <dbReference type="NCBI Taxonomy" id="930146"/>
    <lineage>
        <taxon>Bacteria</taxon>
        <taxon>Bacillati</taxon>
        <taxon>Bacillota</taxon>
        <taxon>Bacilli</taxon>
        <taxon>Bacillales</taxon>
        <taxon>Bacillaceae</taxon>
        <taxon>Mesobacillus</taxon>
    </lineage>
</organism>
<dbReference type="OrthoDB" id="9823987at2"/>
<dbReference type="AlphaFoldDB" id="A0A1H8IJS1"/>
<evidence type="ECO:0000313" key="2">
    <source>
        <dbReference type="EMBL" id="SEN68542.1"/>
    </source>
</evidence>
<dbReference type="RefSeq" id="WP_090749430.1">
    <property type="nucleotide sequence ID" value="NZ_FOBW01000017.1"/>
</dbReference>